<feature type="domain" description="AB hydrolase-1" evidence="2">
    <location>
        <begin position="23"/>
        <end position="255"/>
    </location>
</feature>
<name>A0ABW4ZV82_9BACL</name>
<keyword evidence="1 3" id="KW-0378">Hydrolase</keyword>
<comment type="caution">
    <text evidence="3">The sequence shown here is derived from an EMBL/GenBank/DDBJ whole genome shotgun (WGS) entry which is preliminary data.</text>
</comment>
<dbReference type="PANTHER" id="PTHR43798">
    <property type="entry name" value="MONOACYLGLYCEROL LIPASE"/>
    <property type="match status" value="1"/>
</dbReference>
<dbReference type="Pfam" id="PF12697">
    <property type="entry name" value="Abhydrolase_6"/>
    <property type="match status" value="1"/>
</dbReference>
<dbReference type="PRINTS" id="PR00412">
    <property type="entry name" value="EPOXHYDRLASE"/>
</dbReference>
<evidence type="ECO:0000313" key="4">
    <source>
        <dbReference type="Proteomes" id="UP001597343"/>
    </source>
</evidence>
<keyword evidence="4" id="KW-1185">Reference proteome</keyword>
<dbReference type="InterPro" id="IPR000639">
    <property type="entry name" value="Epox_hydrolase-like"/>
</dbReference>
<protein>
    <submittedName>
        <fullName evidence="3">Alpha/beta fold hydrolase</fullName>
    </submittedName>
</protein>
<dbReference type="InterPro" id="IPR029058">
    <property type="entry name" value="AB_hydrolase_fold"/>
</dbReference>
<accession>A0ABW4ZV82</accession>
<dbReference type="GO" id="GO:0016787">
    <property type="term" value="F:hydrolase activity"/>
    <property type="evidence" value="ECO:0007669"/>
    <property type="project" value="UniProtKB-KW"/>
</dbReference>
<evidence type="ECO:0000313" key="3">
    <source>
        <dbReference type="EMBL" id="MFD2169792.1"/>
    </source>
</evidence>
<dbReference type="EMBL" id="JBHUIO010000005">
    <property type="protein sequence ID" value="MFD2169792.1"/>
    <property type="molecule type" value="Genomic_DNA"/>
</dbReference>
<reference evidence="4" key="1">
    <citation type="journal article" date="2019" name="Int. J. Syst. Evol. Microbiol.">
        <title>The Global Catalogue of Microorganisms (GCM) 10K type strain sequencing project: providing services to taxonomists for standard genome sequencing and annotation.</title>
        <authorList>
            <consortium name="The Broad Institute Genomics Platform"/>
            <consortium name="The Broad Institute Genome Sequencing Center for Infectious Disease"/>
            <person name="Wu L."/>
            <person name="Ma J."/>
        </authorList>
    </citation>
    <scope>NUCLEOTIDE SEQUENCE [LARGE SCALE GENOMIC DNA]</scope>
    <source>
        <strain evidence="4">CGMCC 1.13574</strain>
    </source>
</reference>
<evidence type="ECO:0000259" key="2">
    <source>
        <dbReference type="Pfam" id="PF12697"/>
    </source>
</evidence>
<dbReference type="Gene3D" id="3.40.50.1820">
    <property type="entry name" value="alpha/beta hydrolase"/>
    <property type="match status" value="1"/>
</dbReference>
<dbReference type="InterPro" id="IPR000073">
    <property type="entry name" value="AB_hydrolase_1"/>
</dbReference>
<evidence type="ECO:0000256" key="1">
    <source>
        <dbReference type="ARBA" id="ARBA00022801"/>
    </source>
</evidence>
<dbReference type="PANTHER" id="PTHR43798:SF31">
    <property type="entry name" value="AB HYDROLASE SUPERFAMILY PROTEIN YCLE"/>
    <property type="match status" value="1"/>
</dbReference>
<dbReference type="Proteomes" id="UP001597343">
    <property type="component" value="Unassembled WGS sequence"/>
</dbReference>
<dbReference type="PRINTS" id="PR00111">
    <property type="entry name" value="ABHYDROLASE"/>
</dbReference>
<dbReference type="RefSeq" id="WP_386045217.1">
    <property type="nucleotide sequence ID" value="NZ_JBHUIO010000005.1"/>
</dbReference>
<organism evidence="3 4">
    <name type="scientific">Tumebacillus lipolyticus</name>
    <dbReference type="NCBI Taxonomy" id="1280370"/>
    <lineage>
        <taxon>Bacteria</taxon>
        <taxon>Bacillati</taxon>
        <taxon>Bacillota</taxon>
        <taxon>Bacilli</taxon>
        <taxon>Bacillales</taxon>
        <taxon>Alicyclobacillaceae</taxon>
        <taxon>Tumebacillus</taxon>
    </lineage>
</organism>
<proteinExistence type="predicted"/>
<gene>
    <name evidence="3" type="ORF">ACFSOY_07260</name>
</gene>
<sequence length="268" mass="30309">MPRESINGTNLYYEVHGTSSENLLFIHSGLVDSRVWREQIAPLSKAYRVIVYDIRGFGRSDLPTAAFRNVDDVKLLMDHLEIPRAHLVGCSMGGAIALDFAATYPELVQSLTLSGPSLNGYTATRTDETSEIRNLNTHSYILRDERFEEAVDGLLNDPIWRQSSPEKQEFLRTLSLAQDMRWLFQPYWIPHSPSTAERLSEISQPVLLLLGDREPGTVYEVADILMEKLPQVTRVDIPNAGHLPCLEQPEAFNQALFTFLEPLSHAMK</sequence>
<dbReference type="SUPFAM" id="SSF53474">
    <property type="entry name" value="alpha/beta-Hydrolases"/>
    <property type="match status" value="1"/>
</dbReference>
<dbReference type="InterPro" id="IPR050266">
    <property type="entry name" value="AB_hydrolase_sf"/>
</dbReference>